<comment type="caution">
    <text evidence="2">The sequence shown here is derived from an EMBL/GenBank/DDBJ whole genome shotgun (WGS) entry which is preliminary data.</text>
</comment>
<accession>A0A8T0QDH5</accession>
<dbReference type="AlphaFoldDB" id="A0A8T0QDH5"/>
<feature type="region of interest" description="Disordered" evidence="1">
    <location>
        <begin position="55"/>
        <end position="110"/>
    </location>
</feature>
<dbReference type="Proteomes" id="UP000823388">
    <property type="component" value="Chromosome 7K"/>
</dbReference>
<name>A0A8T0QDH5_PANVG</name>
<evidence type="ECO:0000313" key="2">
    <source>
        <dbReference type="EMBL" id="KAG2572971.1"/>
    </source>
</evidence>
<sequence length="155" mass="16660">MCTVLLPIFEMDHVEPDPCFNLAGKQDGSVPMSSQIEHEWNPSGNITVFDSEVLTQPRPNGAGEGGINSVPIQSRKGSQVEQEPCDTLYGRMDGSDPISSKIHPEGNASGNITIISDQVLAQPWPKGKRIPKDAPEGSAPSLIGAIERALRNKCQ</sequence>
<proteinExistence type="predicted"/>
<reference evidence="2" key="1">
    <citation type="submission" date="2020-05" db="EMBL/GenBank/DDBJ databases">
        <title>WGS assembly of Panicum virgatum.</title>
        <authorList>
            <person name="Lovell J.T."/>
            <person name="Jenkins J."/>
            <person name="Shu S."/>
            <person name="Juenger T.E."/>
            <person name="Schmutz J."/>
        </authorList>
    </citation>
    <scope>NUCLEOTIDE SEQUENCE</scope>
    <source>
        <strain evidence="2">AP13</strain>
    </source>
</reference>
<evidence type="ECO:0000313" key="3">
    <source>
        <dbReference type="Proteomes" id="UP000823388"/>
    </source>
</evidence>
<protein>
    <submittedName>
        <fullName evidence="2">Uncharacterized protein</fullName>
    </submittedName>
</protein>
<gene>
    <name evidence="2" type="ORF">PVAP13_7KG213700</name>
</gene>
<evidence type="ECO:0000256" key="1">
    <source>
        <dbReference type="SAM" id="MobiDB-lite"/>
    </source>
</evidence>
<feature type="compositionally biased region" description="Polar residues" evidence="1">
    <location>
        <begin position="70"/>
        <end position="81"/>
    </location>
</feature>
<keyword evidence="3" id="KW-1185">Reference proteome</keyword>
<dbReference type="EMBL" id="CM029049">
    <property type="protein sequence ID" value="KAG2572971.1"/>
    <property type="molecule type" value="Genomic_DNA"/>
</dbReference>
<organism evidence="2 3">
    <name type="scientific">Panicum virgatum</name>
    <name type="common">Blackwell switchgrass</name>
    <dbReference type="NCBI Taxonomy" id="38727"/>
    <lineage>
        <taxon>Eukaryota</taxon>
        <taxon>Viridiplantae</taxon>
        <taxon>Streptophyta</taxon>
        <taxon>Embryophyta</taxon>
        <taxon>Tracheophyta</taxon>
        <taxon>Spermatophyta</taxon>
        <taxon>Magnoliopsida</taxon>
        <taxon>Liliopsida</taxon>
        <taxon>Poales</taxon>
        <taxon>Poaceae</taxon>
        <taxon>PACMAD clade</taxon>
        <taxon>Panicoideae</taxon>
        <taxon>Panicodae</taxon>
        <taxon>Paniceae</taxon>
        <taxon>Panicinae</taxon>
        <taxon>Panicum</taxon>
        <taxon>Panicum sect. Hiantes</taxon>
    </lineage>
</organism>